<feature type="domain" description="Glycosyltransferase subfamily 4-like N-terminal" evidence="2">
    <location>
        <begin position="16"/>
        <end position="197"/>
    </location>
</feature>
<dbReference type="Proteomes" id="UP000001511">
    <property type="component" value="Chromosome"/>
</dbReference>
<dbReference type="CDD" id="cd03811">
    <property type="entry name" value="GT4_GT28_WabH-like"/>
    <property type="match status" value="1"/>
</dbReference>
<dbReference type="Gene3D" id="3.40.50.2000">
    <property type="entry name" value="Glycogen Phosphorylase B"/>
    <property type="match status" value="2"/>
</dbReference>
<organism evidence="3 4">
    <name type="scientific">Nostoc azollae (strain 0708)</name>
    <name type="common">Anabaena azollae (strain 0708)</name>
    <dbReference type="NCBI Taxonomy" id="551115"/>
    <lineage>
        <taxon>Bacteria</taxon>
        <taxon>Bacillati</taxon>
        <taxon>Cyanobacteriota</taxon>
        <taxon>Cyanophyceae</taxon>
        <taxon>Nostocales</taxon>
        <taxon>Nostocaceae</taxon>
        <taxon>Trichormus</taxon>
    </lineage>
</organism>
<dbReference type="RefSeq" id="WP_013193224.1">
    <property type="nucleotide sequence ID" value="NC_014248.1"/>
</dbReference>
<gene>
    <name evidence="3" type="ordered locus">Aazo_5157</name>
</gene>
<dbReference type="PANTHER" id="PTHR12526">
    <property type="entry name" value="GLYCOSYLTRANSFERASE"/>
    <property type="match status" value="1"/>
</dbReference>
<name>D7E045_NOSA0</name>
<dbReference type="GO" id="GO:0016757">
    <property type="term" value="F:glycosyltransferase activity"/>
    <property type="evidence" value="ECO:0007669"/>
    <property type="project" value="InterPro"/>
</dbReference>
<dbReference type="KEGG" id="naz:Aazo_5157"/>
<dbReference type="PANTHER" id="PTHR12526:SF630">
    <property type="entry name" value="GLYCOSYLTRANSFERASE"/>
    <property type="match status" value="1"/>
</dbReference>
<reference evidence="3 4" key="1">
    <citation type="journal article" date="2010" name="PLoS ONE">
        <title>Genome erosion in a nitrogen-fixing vertically transmitted endosymbiotic multicellular cyanobacterium.</title>
        <authorList>
            <person name="Ran L."/>
            <person name="Larsson J."/>
            <person name="Vigil-Stenman T."/>
            <person name="Nylander J.A."/>
            <person name="Ininbergs K."/>
            <person name="Zheng W.W."/>
            <person name="Lapidus A."/>
            <person name="Lowry S."/>
            <person name="Haselkorn R."/>
            <person name="Bergman B."/>
        </authorList>
    </citation>
    <scope>NUCLEOTIDE SEQUENCE [LARGE SCALE GENOMIC DNA]</scope>
    <source>
        <strain evidence="3 4">0708</strain>
    </source>
</reference>
<dbReference type="InterPro" id="IPR001296">
    <property type="entry name" value="Glyco_trans_1"/>
</dbReference>
<dbReference type="SUPFAM" id="SSF53756">
    <property type="entry name" value="UDP-Glycosyltransferase/glycogen phosphorylase"/>
    <property type="match status" value="1"/>
</dbReference>
<dbReference type="STRING" id="551115.Aazo_5157"/>
<evidence type="ECO:0000259" key="1">
    <source>
        <dbReference type="Pfam" id="PF00534"/>
    </source>
</evidence>
<keyword evidence="3" id="KW-0808">Transferase</keyword>
<dbReference type="OrthoDB" id="9787617at2"/>
<dbReference type="HOGENOM" id="CLU_009583_0_0_3"/>
<dbReference type="CAZy" id="GT4">
    <property type="family name" value="Glycosyltransferase Family 4"/>
</dbReference>
<dbReference type="EMBL" id="CP002059">
    <property type="protein sequence ID" value="ADI66215.1"/>
    <property type="molecule type" value="Genomic_DNA"/>
</dbReference>
<dbReference type="Pfam" id="PF00534">
    <property type="entry name" value="Glycos_transf_1"/>
    <property type="match status" value="1"/>
</dbReference>
<sequence length="399" mass="43965">MIKSKQHICHIVLSNIGGAPRTADSLISSQSKAGYKVSSVVLTNLDPQWIVAFQAAEKLIIMKVAGSLFYIGGPIHQLWIAIQLRKVISDLKPDIVVCHTAFITKLFYISQLIPGSFSVPSISYIHTDVISELPAESKSRLYSVIKLLQNLFILIDNWISVRSLQQASGLVFVCKSLYERFLDLGLSPRRIAICYNPAIPDPSHKPLNATAESWFKSPDLITFVSASRFHHQKDHQTLLKAFAQASQYHSNIRLILLGDGGLETQIQKLATSLGISNLVLFAGTVTNPRAYFSLSRAVILGSHYEGFGMVLVEAVASGVTFISSDCPVGPREISEVLQCGTLVPTNDVDALAQAIITHVETPKEIIDRSEQIERLFSESTCANSLEILLQEVFGEKLYK</sequence>
<accession>D7E045</accession>
<dbReference type="eggNOG" id="COG0438">
    <property type="taxonomic scope" value="Bacteria"/>
</dbReference>
<dbReference type="InterPro" id="IPR028098">
    <property type="entry name" value="Glyco_trans_4-like_N"/>
</dbReference>
<keyword evidence="4" id="KW-1185">Reference proteome</keyword>
<evidence type="ECO:0000313" key="3">
    <source>
        <dbReference type="EMBL" id="ADI66215.1"/>
    </source>
</evidence>
<proteinExistence type="predicted"/>
<evidence type="ECO:0000259" key="2">
    <source>
        <dbReference type="Pfam" id="PF13439"/>
    </source>
</evidence>
<dbReference type="AlphaFoldDB" id="D7E045"/>
<feature type="domain" description="Glycosyl transferase family 1" evidence="1">
    <location>
        <begin position="216"/>
        <end position="363"/>
    </location>
</feature>
<evidence type="ECO:0000313" key="4">
    <source>
        <dbReference type="Proteomes" id="UP000001511"/>
    </source>
</evidence>
<protein>
    <submittedName>
        <fullName evidence="3">Glycosyl transferase group 1</fullName>
    </submittedName>
</protein>
<dbReference type="Pfam" id="PF13439">
    <property type="entry name" value="Glyco_transf_4"/>
    <property type="match status" value="1"/>
</dbReference>